<dbReference type="PANTHER" id="PTHR44086:SF10">
    <property type="entry name" value="THIOSULFATE SULFURTRANSFERASE_RHODANESE-LIKE DOMAIN-CONTAINING PROTEIN 3"/>
    <property type="match status" value="1"/>
</dbReference>
<dbReference type="InterPro" id="IPR036873">
    <property type="entry name" value="Rhodanese-like_dom_sf"/>
</dbReference>
<name>A0A4R5W2D1_9BURK</name>
<evidence type="ECO:0000259" key="1">
    <source>
        <dbReference type="PROSITE" id="PS50206"/>
    </source>
</evidence>
<sequence>MKTAHDLVTAAKSHIQEIPLDLAQSDILRADILIDVREKDEFLNGHIAGAVHIPRGLLEFKLSATPEFGTRDLNIVLYCKSGGRAALCALALQEMGYLKVSSIAGGIDAWVESGRAVVKPEIIAFE</sequence>
<dbReference type="InterPro" id="IPR001763">
    <property type="entry name" value="Rhodanese-like_dom"/>
</dbReference>
<dbReference type="OrthoDB" id="1445766at2"/>
<proteinExistence type="predicted"/>
<dbReference type="AlphaFoldDB" id="A0A4R5W2D1"/>
<dbReference type="SUPFAM" id="SSF52821">
    <property type="entry name" value="Rhodanese/Cell cycle control phosphatase"/>
    <property type="match status" value="1"/>
</dbReference>
<dbReference type="EMBL" id="SMYL01000003">
    <property type="protein sequence ID" value="TDK66424.1"/>
    <property type="molecule type" value="Genomic_DNA"/>
</dbReference>
<accession>A0A4R5W2D1</accession>
<dbReference type="PROSITE" id="PS50206">
    <property type="entry name" value="RHODANESE_3"/>
    <property type="match status" value="1"/>
</dbReference>
<feature type="domain" description="Rhodanese" evidence="1">
    <location>
        <begin position="27"/>
        <end position="119"/>
    </location>
</feature>
<dbReference type="Gene3D" id="3.40.250.10">
    <property type="entry name" value="Rhodanese-like domain"/>
    <property type="match status" value="1"/>
</dbReference>
<dbReference type="RefSeq" id="WP_133327293.1">
    <property type="nucleotide sequence ID" value="NZ_SMYL01000003.1"/>
</dbReference>
<dbReference type="Pfam" id="PF00581">
    <property type="entry name" value="Rhodanese"/>
    <property type="match status" value="1"/>
</dbReference>
<comment type="caution">
    <text evidence="2">The sequence shown here is derived from an EMBL/GenBank/DDBJ whole genome shotgun (WGS) entry which is preliminary data.</text>
</comment>
<dbReference type="Proteomes" id="UP000294829">
    <property type="component" value="Unassembled WGS sequence"/>
</dbReference>
<organism evidence="2 3">
    <name type="scientific">Sapientia aquatica</name>
    <dbReference type="NCBI Taxonomy" id="1549640"/>
    <lineage>
        <taxon>Bacteria</taxon>
        <taxon>Pseudomonadati</taxon>
        <taxon>Pseudomonadota</taxon>
        <taxon>Betaproteobacteria</taxon>
        <taxon>Burkholderiales</taxon>
        <taxon>Oxalobacteraceae</taxon>
        <taxon>Sapientia</taxon>
    </lineage>
</organism>
<dbReference type="SMART" id="SM00450">
    <property type="entry name" value="RHOD"/>
    <property type="match status" value="1"/>
</dbReference>
<evidence type="ECO:0000313" key="3">
    <source>
        <dbReference type="Proteomes" id="UP000294829"/>
    </source>
</evidence>
<gene>
    <name evidence="2" type="ORF">E2I14_08085</name>
</gene>
<dbReference type="GO" id="GO:0004792">
    <property type="term" value="F:thiosulfate-cyanide sulfurtransferase activity"/>
    <property type="evidence" value="ECO:0007669"/>
    <property type="project" value="TreeGrafter"/>
</dbReference>
<dbReference type="PANTHER" id="PTHR44086">
    <property type="entry name" value="THIOSULFATE SULFURTRANSFERASE RDL2, MITOCHONDRIAL-RELATED"/>
    <property type="match status" value="1"/>
</dbReference>
<keyword evidence="3" id="KW-1185">Reference proteome</keyword>
<evidence type="ECO:0000313" key="2">
    <source>
        <dbReference type="EMBL" id="TDK66424.1"/>
    </source>
</evidence>
<reference evidence="2 3" key="1">
    <citation type="submission" date="2019-03" db="EMBL/GenBank/DDBJ databases">
        <title>Sapientia aquatica gen. nov., sp. nov., isolated from a crater lake.</title>
        <authorList>
            <person name="Felfoldi T."/>
            <person name="Szabo A."/>
            <person name="Toth E."/>
            <person name="Schumann P."/>
            <person name="Keki Z."/>
            <person name="Marialigeti K."/>
            <person name="Mathe I."/>
        </authorList>
    </citation>
    <scope>NUCLEOTIDE SEQUENCE [LARGE SCALE GENOMIC DNA]</scope>
    <source>
        <strain evidence="2 3">SA-152</strain>
    </source>
</reference>
<protein>
    <submittedName>
        <fullName evidence="2">Sulfurtransferase</fullName>
    </submittedName>
</protein>
<keyword evidence="2" id="KW-0808">Transferase</keyword>